<protein>
    <recommendedName>
        <fullName evidence="4">Transposase</fullName>
    </recommendedName>
</protein>
<evidence type="ECO:0000313" key="2">
    <source>
        <dbReference type="EMBL" id="MBK1662522.1"/>
    </source>
</evidence>
<dbReference type="InterPro" id="IPR002514">
    <property type="entry name" value="Transposase_8"/>
</dbReference>
<evidence type="ECO:0000313" key="3">
    <source>
        <dbReference type="Proteomes" id="UP000697995"/>
    </source>
</evidence>
<organism evidence="2 3">
    <name type="scientific">Paracraurococcus ruber</name>
    <dbReference type="NCBI Taxonomy" id="77675"/>
    <lineage>
        <taxon>Bacteria</taxon>
        <taxon>Pseudomonadati</taxon>
        <taxon>Pseudomonadota</taxon>
        <taxon>Alphaproteobacteria</taxon>
        <taxon>Acetobacterales</taxon>
        <taxon>Roseomonadaceae</taxon>
        <taxon>Paracraurococcus</taxon>
    </lineage>
</organism>
<accession>A0ABS1D8X8</accession>
<reference evidence="2 3" key="1">
    <citation type="journal article" date="2020" name="Microorganisms">
        <title>Osmotic Adaptation and Compatible Solute Biosynthesis of Phototrophic Bacteria as Revealed from Genome Analyses.</title>
        <authorList>
            <person name="Imhoff J.F."/>
            <person name="Rahn T."/>
            <person name="Kunzel S."/>
            <person name="Keller A."/>
            <person name="Neulinger S.C."/>
        </authorList>
    </citation>
    <scope>NUCLEOTIDE SEQUENCE [LARGE SCALE GENOMIC DNA]</scope>
    <source>
        <strain evidence="2 3">DSM 15382</strain>
    </source>
</reference>
<sequence length="154" mass="16463">RGGEAMAGSKSHIGASTDAAADGVTRVEIVTRGEPRREYTSAQRAEILTEAALPGARVLTVAQRHGISPSLVYRWRREAAGRPAQKSRSRPARFVPLLVEDSGPAPGSSFPAEATHLTPEADRVEVLLRNGRLLRFSSTTDPDGVARLAAALER</sequence>
<feature type="region of interest" description="Disordered" evidence="1">
    <location>
        <begin position="1"/>
        <end position="41"/>
    </location>
</feature>
<dbReference type="InterPro" id="IPR010921">
    <property type="entry name" value="Trp_repressor/repl_initiator"/>
</dbReference>
<dbReference type="Pfam" id="PF01527">
    <property type="entry name" value="HTH_Tnp_1"/>
    <property type="match status" value="1"/>
</dbReference>
<comment type="caution">
    <text evidence="2">The sequence shown here is derived from an EMBL/GenBank/DDBJ whole genome shotgun (WGS) entry which is preliminary data.</text>
</comment>
<dbReference type="Proteomes" id="UP000697995">
    <property type="component" value="Unassembled WGS sequence"/>
</dbReference>
<dbReference type="NCBIfam" id="NF047595">
    <property type="entry name" value="IS66_ISRel24_TnpA"/>
    <property type="match status" value="1"/>
</dbReference>
<feature type="compositionally biased region" description="Basic and acidic residues" evidence="1">
    <location>
        <begin position="29"/>
        <end position="39"/>
    </location>
</feature>
<evidence type="ECO:0008006" key="4">
    <source>
        <dbReference type="Google" id="ProtNLM"/>
    </source>
</evidence>
<name>A0ABS1D8X8_9PROT</name>
<evidence type="ECO:0000256" key="1">
    <source>
        <dbReference type="SAM" id="MobiDB-lite"/>
    </source>
</evidence>
<gene>
    <name evidence="2" type="ORF">CKO45_30550</name>
</gene>
<dbReference type="RefSeq" id="WP_205083211.1">
    <property type="nucleotide sequence ID" value="NZ_NRSG01000598.1"/>
</dbReference>
<keyword evidence="3" id="KW-1185">Reference proteome</keyword>
<dbReference type="SUPFAM" id="SSF48295">
    <property type="entry name" value="TrpR-like"/>
    <property type="match status" value="1"/>
</dbReference>
<dbReference type="EMBL" id="NRSG01000598">
    <property type="protein sequence ID" value="MBK1662522.1"/>
    <property type="molecule type" value="Genomic_DNA"/>
</dbReference>
<feature type="non-terminal residue" evidence="2">
    <location>
        <position position="1"/>
    </location>
</feature>
<proteinExistence type="predicted"/>